<dbReference type="SMART" id="SM01005">
    <property type="entry name" value="Ala_racemase_C"/>
    <property type="match status" value="1"/>
</dbReference>
<evidence type="ECO:0000256" key="7">
    <source>
        <dbReference type="PIRSR" id="PIRSR600821-52"/>
    </source>
</evidence>
<feature type="binding site" evidence="5 7">
    <location>
        <position position="138"/>
    </location>
    <ligand>
        <name>substrate</name>
    </ligand>
</feature>
<dbReference type="FunFam" id="2.40.37.10:FF:000006">
    <property type="entry name" value="Alanine racemase"/>
    <property type="match status" value="1"/>
</dbReference>
<keyword evidence="3 5" id="KW-0663">Pyridoxal phosphate</keyword>
<reference evidence="9 10" key="1">
    <citation type="submission" date="2020-05" db="EMBL/GenBank/DDBJ databases">
        <title>Genome Sequencing of Type Strains.</title>
        <authorList>
            <person name="Lemaire J.F."/>
            <person name="Inderbitzin P."/>
            <person name="Gregorio O.A."/>
            <person name="Collins S.B."/>
            <person name="Wespe N."/>
            <person name="Knight-Connoni V."/>
        </authorList>
    </citation>
    <scope>NUCLEOTIDE SEQUENCE [LARGE SCALE GENOMIC DNA]</scope>
    <source>
        <strain evidence="9 10">LMG 21957</strain>
    </source>
</reference>
<comment type="similarity">
    <text evidence="5">Belongs to the alanine racemase family.</text>
</comment>
<dbReference type="Proteomes" id="UP000526125">
    <property type="component" value="Unassembled WGS sequence"/>
</dbReference>
<dbReference type="PANTHER" id="PTHR30511">
    <property type="entry name" value="ALANINE RACEMASE"/>
    <property type="match status" value="1"/>
</dbReference>
<protein>
    <recommendedName>
        <fullName evidence="5">Alanine racemase</fullName>
        <ecNumber evidence="5">5.1.1.1</ecNumber>
    </recommendedName>
</protein>
<keyword evidence="10" id="KW-1185">Reference proteome</keyword>
<dbReference type="NCBIfam" id="TIGR00492">
    <property type="entry name" value="alr"/>
    <property type="match status" value="1"/>
</dbReference>
<dbReference type="SUPFAM" id="SSF51419">
    <property type="entry name" value="PLP-binding barrel"/>
    <property type="match status" value="1"/>
</dbReference>
<dbReference type="InterPro" id="IPR009006">
    <property type="entry name" value="Ala_racemase/Decarboxylase_C"/>
</dbReference>
<evidence type="ECO:0000259" key="8">
    <source>
        <dbReference type="SMART" id="SM01005"/>
    </source>
</evidence>
<dbReference type="RefSeq" id="WP_175398235.1">
    <property type="nucleotide sequence ID" value="NZ_JABMCB010000201.1"/>
</dbReference>
<dbReference type="PRINTS" id="PR00992">
    <property type="entry name" value="ALARACEMASE"/>
</dbReference>
<dbReference type="CDD" id="cd00430">
    <property type="entry name" value="PLPDE_III_AR"/>
    <property type="match status" value="1"/>
</dbReference>
<evidence type="ECO:0000256" key="2">
    <source>
        <dbReference type="ARBA" id="ARBA00001933"/>
    </source>
</evidence>
<feature type="active site" description="Proton acceptor; specific for L-alanine" evidence="5">
    <location>
        <position position="269"/>
    </location>
</feature>
<dbReference type="InterPro" id="IPR029066">
    <property type="entry name" value="PLP-binding_barrel"/>
</dbReference>
<dbReference type="HAMAP" id="MF_01201">
    <property type="entry name" value="Ala_racemase"/>
    <property type="match status" value="1"/>
</dbReference>
<evidence type="ECO:0000256" key="6">
    <source>
        <dbReference type="PIRSR" id="PIRSR600821-50"/>
    </source>
</evidence>
<accession>A0A7Y6C129</accession>
<dbReference type="PROSITE" id="PS00395">
    <property type="entry name" value="ALANINE_RACEMASE"/>
    <property type="match status" value="1"/>
</dbReference>
<dbReference type="Pfam" id="PF00842">
    <property type="entry name" value="Ala_racemase_C"/>
    <property type="match status" value="1"/>
</dbReference>
<comment type="catalytic activity">
    <reaction evidence="1 5">
        <text>L-alanine = D-alanine</text>
        <dbReference type="Rhea" id="RHEA:20249"/>
        <dbReference type="ChEBI" id="CHEBI:57416"/>
        <dbReference type="ChEBI" id="CHEBI:57972"/>
        <dbReference type="EC" id="5.1.1.1"/>
    </reaction>
</comment>
<dbReference type="EC" id="5.1.1.1" evidence="5"/>
<evidence type="ECO:0000256" key="1">
    <source>
        <dbReference type="ARBA" id="ARBA00000316"/>
    </source>
</evidence>
<dbReference type="FunFam" id="3.20.20.10:FF:000002">
    <property type="entry name" value="Alanine racemase"/>
    <property type="match status" value="1"/>
</dbReference>
<evidence type="ECO:0000256" key="5">
    <source>
        <dbReference type="HAMAP-Rule" id="MF_01201"/>
    </source>
</evidence>
<dbReference type="GO" id="GO:0009252">
    <property type="term" value="P:peptidoglycan biosynthetic process"/>
    <property type="evidence" value="ECO:0007669"/>
    <property type="project" value="TreeGrafter"/>
</dbReference>
<dbReference type="SUPFAM" id="SSF50621">
    <property type="entry name" value="Alanine racemase C-terminal domain-like"/>
    <property type="match status" value="1"/>
</dbReference>
<keyword evidence="4 5" id="KW-0413">Isomerase</keyword>
<organism evidence="9 10">
    <name type="scientific">Paenibacillus xylanilyticus</name>
    <dbReference type="NCBI Taxonomy" id="248903"/>
    <lineage>
        <taxon>Bacteria</taxon>
        <taxon>Bacillati</taxon>
        <taxon>Bacillota</taxon>
        <taxon>Bacilli</taxon>
        <taxon>Bacillales</taxon>
        <taxon>Paenibacillaceae</taxon>
        <taxon>Paenibacillus</taxon>
    </lineage>
</organism>
<dbReference type="PANTHER" id="PTHR30511:SF0">
    <property type="entry name" value="ALANINE RACEMASE, CATABOLIC-RELATED"/>
    <property type="match status" value="1"/>
</dbReference>
<dbReference type="GO" id="GO:0030632">
    <property type="term" value="P:D-alanine biosynthetic process"/>
    <property type="evidence" value="ECO:0007669"/>
    <property type="project" value="UniProtKB-UniRule"/>
</dbReference>
<dbReference type="InterPro" id="IPR001608">
    <property type="entry name" value="Ala_racemase_N"/>
</dbReference>
<dbReference type="EMBL" id="JABMCB010000201">
    <property type="protein sequence ID" value="NUU78642.1"/>
    <property type="molecule type" value="Genomic_DNA"/>
</dbReference>
<dbReference type="UniPathway" id="UPA00042">
    <property type="reaction ID" value="UER00497"/>
</dbReference>
<evidence type="ECO:0000313" key="10">
    <source>
        <dbReference type="Proteomes" id="UP000526125"/>
    </source>
</evidence>
<dbReference type="GO" id="GO:0030170">
    <property type="term" value="F:pyridoxal phosphate binding"/>
    <property type="evidence" value="ECO:0007669"/>
    <property type="project" value="UniProtKB-UniRule"/>
</dbReference>
<gene>
    <name evidence="9" type="primary">alr</name>
    <name evidence="9" type="ORF">HP552_25835</name>
</gene>
<feature type="binding site" evidence="5 7">
    <location>
        <position position="317"/>
    </location>
    <ligand>
        <name>substrate</name>
    </ligand>
</feature>
<proteinExistence type="inferred from homology"/>
<comment type="function">
    <text evidence="5">Catalyzes the interconversion of L-alanine and D-alanine. May also act on other amino acids.</text>
</comment>
<feature type="modified residue" description="N6-(pyridoxal phosphate)lysine" evidence="5 6">
    <location>
        <position position="39"/>
    </location>
</feature>
<evidence type="ECO:0000256" key="3">
    <source>
        <dbReference type="ARBA" id="ARBA00022898"/>
    </source>
</evidence>
<dbReference type="Pfam" id="PF01168">
    <property type="entry name" value="Ala_racemase_N"/>
    <property type="match status" value="1"/>
</dbReference>
<dbReference type="Gene3D" id="3.20.20.10">
    <property type="entry name" value="Alanine racemase"/>
    <property type="match status" value="1"/>
</dbReference>
<comment type="pathway">
    <text evidence="5">Amino-acid biosynthesis; D-alanine biosynthesis; D-alanine from L-alanine: step 1/1.</text>
</comment>
<dbReference type="InterPro" id="IPR011079">
    <property type="entry name" value="Ala_racemase_C"/>
</dbReference>
<comment type="caution">
    <text evidence="9">The sequence shown here is derived from an EMBL/GenBank/DDBJ whole genome shotgun (WGS) entry which is preliminary data.</text>
</comment>
<dbReference type="InterPro" id="IPR000821">
    <property type="entry name" value="Ala_racemase"/>
</dbReference>
<comment type="cofactor">
    <cofactor evidence="2 5 6">
        <name>pyridoxal 5'-phosphate</name>
        <dbReference type="ChEBI" id="CHEBI:597326"/>
    </cofactor>
</comment>
<feature type="active site" description="Proton acceptor; specific for D-alanine" evidence="5">
    <location>
        <position position="39"/>
    </location>
</feature>
<dbReference type="InterPro" id="IPR020622">
    <property type="entry name" value="Ala_racemase_pyridoxalP-BS"/>
</dbReference>
<feature type="domain" description="Alanine racemase C-terminal" evidence="8">
    <location>
        <begin position="248"/>
        <end position="380"/>
    </location>
</feature>
<sequence length="395" mass="43556">MQGQYRPTQAEINLDHLRNNVDAFRSALPQGMKFLACVKANAYGHGAVETARELERIGVDYLSVAFLDEAIELRQNGIKAPILVLGYTPPEGIAVAREHDVTITLFSREVLEAIRDLDTGSSHNKLKVHIKIDSGMGRLGLLPGEEALAFIQEVAAMEQVLLEGMFTHYAKADEEDKTYTLEQYRRFRSVVEALRDQGCVIPIIHTANSAAAIDTPELSYNMVRVGISLYGLYPSAEVNHQVVKLIPVLTLKTKAVLVKTLPPHWGVSYGTRYVTQGNERIATLPIGYADGFSRMLTGKAQVLVRGRRVPVVGTICMDQCMVSLQSFAEEAEEIQAGEEVVLIGHHSDGVITADEVATQLGTIAYEVICMMAHRIPRIYFRNGVEVVKVNPLLTS</sequence>
<evidence type="ECO:0000313" key="9">
    <source>
        <dbReference type="EMBL" id="NUU78642.1"/>
    </source>
</evidence>
<evidence type="ECO:0000256" key="4">
    <source>
        <dbReference type="ARBA" id="ARBA00023235"/>
    </source>
</evidence>
<name>A0A7Y6C129_9BACL</name>
<dbReference type="Gene3D" id="2.40.37.10">
    <property type="entry name" value="Lyase, Ornithine Decarboxylase, Chain A, domain 1"/>
    <property type="match status" value="1"/>
</dbReference>
<dbReference type="GO" id="GO:0005829">
    <property type="term" value="C:cytosol"/>
    <property type="evidence" value="ECO:0007669"/>
    <property type="project" value="TreeGrafter"/>
</dbReference>
<dbReference type="GO" id="GO:0008784">
    <property type="term" value="F:alanine racemase activity"/>
    <property type="evidence" value="ECO:0007669"/>
    <property type="project" value="UniProtKB-UniRule"/>
</dbReference>
<dbReference type="AlphaFoldDB" id="A0A7Y6C129"/>